<dbReference type="STRING" id="48709.A0A1D2ML48"/>
<dbReference type="Proteomes" id="UP000094527">
    <property type="component" value="Unassembled WGS sequence"/>
</dbReference>
<feature type="region of interest" description="Disordered" evidence="2">
    <location>
        <begin position="326"/>
        <end position="396"/>
    </location>
</feature>
<dbReference type="InterPro" id="IPR028889">
    <property type="entry name" value="USP"/>
</dbReference>
<evidence type="ECO:0000313" key="5">
    <source>
        <dbReference type="Proteomes" id="UP000094527"/>
    </source>
</evidence>
<proteinExistence type="predicted"/>
<dbReference type="EMBL" id="LJIJ01000932">
    <property type="protein sequence ID" value="ODM93703.1"/>
    <property type="molecule type" value="Genomic_DNA"/>
</dbReference>
<feature type="domain" description="USP" evidence="3">
    <location>
        <begin position="438"/>
        <end position="727"/>
    </location>
</feature>
<comment type="caution">
    <text evidence="4">The sequence shown here is derived from an EMBL/GenBank/DDBJ whole genome shotgun (WGS) entry which is preliminary data.</text>
</comment>
<feature type="compositionally biased region" description="Basic and acidic residues" evidence="2">
    <location>
        <begin position="339"/>
        <end position="375"/>
    </location>
</feature>
<gene>
    <name evidence="4" type="ORF">Ocin01_12983</name>
</gene>
<protein>
    <submittedName>
        <fullName evidence="4">Ubiquitin carboxyl-terminal hydrolase CYLD</fullName>
    </submittedName>
</protein>
<keyword evidence="1" id="KW-0963">Cytoplasm</keyword>
<feature type="compositionally biased region" description="Polar residues" evidence="2">
    <location>
        <begin position="326"/>
        <end position="338"/>
    </location>
</feature>
<dbReference type="AlphaFoldDB" id="A0A1D2ML48"/>
<evidence type="ECO:0000256" key="2">
    <source>
        <dbReference type="SAM" id="MobiDB-lite"/>
    </source>
</evidence>
<dbReference type="GO" id="GO:0016787">
    <property type="term" value="F:hydrolase activity"/>
    <property type="evidence" value="ECO:0007669"/>
    <property type="project" value="UniProtKB-KW"/>
</dbReference>
<feature type="compositionally biased region" description="Polar residues" evidence="2">
    <location>
        <begin position="377"/>
        <end position="387"/>
    </location>
</feature>
<evidence type="ECO:0000313" key="4">
    <source>
        <dbReference type="EMBL" id="ODM93703.1"/>
    </source>
</evidence>
<dbReference type="InterPro" id="IPR038765">
    <property type="entry name" value="Papain-like_cys_pep_sf"/>
</dbReference>
<evidence type="ECO:0000259" key="3">
    <source>
        <dbReference type="PROSITE" id="PS50235"/>
    </source>
</evidence>
<dbReference type="PANTHER" id="PTHR11830">
    <property type="entry name" value="40S RIBOSOMAL PROTEIN S3A"/>
    <property type="match status" value="1"/>
</dbReference>
<dbReference type="SUPFAM" id="SSF54001">
    <property type="entry name" value="Cysteine proteinases"/>
    <property type="match status" value="1"/>
</dbReference>
<dbReference type="PROSITE" id="PS50235">
    <property type="entry name" value="USP_3"/>
    <property type="match status" value="1"/>
</dbReference>
<dbReference type="Gene3D" id="3.90.70.10">
    <property type="entry name" value="Cysteine proteinases"/>
    <property type="match status" value="2"/>
</dbReference>
<dbReference type="OrthoDB" id="6287070at2759"/>
<accession>A0A1D2ML48</accession>
<keyword evidence="5" id="KW-1185">Reference proteome</keyword>
<evidence type="ECO:0000256" key="1">
    <source>
        <dbReference type="ARBA" id="ARBA00022490"/>
    </source>
</evidence>
<name>A0A1D2ML48_ORCCI</name>
<sequence>MAKSEENPSELLQDSKWKYRRVFCRVPFVEYLISGTLLHSFVENEANLDGIIKSTRKAEIEVNDPWLLKALMKQGFTSVKSLILPESLIRTCAVPDVTQLESLEDTFFTESNVPAKIVHQYTTYAFKSVKNLRPGQVVVWYHPNSEFILGKVYFTGIEVRKFSNGGLTVQSSDITVFVSFQQYQTDLSRIYYEKNTDLKTRKYIYVVDCNNLLSLSNFTNLMETTSVWNFKYELRTPGTLEIKTTEQVGSSIVISPTEVIRDAVQSPSNTLYHDSPTPATECTSKLDSSKSQYLTRSKVADSPDFYKQFENKVVLDLSKTIAAQTPSRPLNAEVSNNKIETENKDTPNREQNNRNVEFRSIETSKKAKFDSDKPHTRTQQNSDTKNPLNVRPFSEETEWPPVHRASENKNVSYTDDRTQLDTFVKLPIQYNHGQFNVRGIQGFNNSCYVDSVLFSLFAFTNVFDKSLEKPKISEDNVFADSNILISKILKYSIISPLRETGFVPSTAIQKLREAMLIYNPTFNGGLMDAEDFILTLFEKICDIPKFYVFNNEAEDFVFQIHVLYQQEKKTTADLQKLLQRSFQEIDVKLCKLPFPAFIVKLPVCHGDPLFEKVLPNLVITLDRILDAKLLKSAGIGFENRMLLRAIICLKNQHYTSFVRITNDRYSHWVYFDSKPGSLDPEVVLLRNFSEVLENPTEVYQTYSPRSLSYKGIDFAMRNAYICIYEPFRVQETLL</sequence>
<organism evidence="4 5">
    <name type="scientific">Orchesella cincta</name>
    <name type="common">Springtail</name>
    <name type="synonym">Podura cincta</name>
    <dbReference type="NCBI Taxonomy" id="48709"/>
    <lineage>
        <taxon>Eukaryota</taxon>
        <taxon>Metazoa</taxon>
        <taxon>Ecdysozoa</taxon>
        <taxon>Arthropoda</taxon>
        <taxon>Hexapoda</taxon>
        <taxon>Collembola</taxon>
        <taxon>Entomobryomorpha</taxon>
        <taxon>Entomobryoidea</taxon>
        <taxon>Orchesellidae</taxon>
        <taxon>Orchesellinae</taxon>
        <taxon>Orchesella</taxon>
    </lineage>
</organism>
<keyword evidence="4" id="KW-0378">Hydrolase</keyword>
<reference evidence="4 5" key="1">
    <citation type="journal article" date="2016" name="Genome Biol. Evol.">
        <title>Gene Family Evolution Reflects Adaptation to Soil Environmental Stressors in the Genome of the Collembolan Orchesella cincta.</title>
        <authorList>
            <person name="Faddeeva-Vakhrusheva A."/>
            <person name="Derks M.F."/>
            <person name="Anvar S.Y."/>
            <person name="Agamennone V."/>
            <person name="Suring W."/>
            <person name="Smit S."/>
            <person name="van Straalen N.M."/>
            <person name="Roelofs D."/>
        </authorList>
    </citation>
    <scope>NUCLEOTIDE SEQUENCE [LARGE SCALE GENOMIC DNA]</scope>
    <source>
        <tissue evidence="4">Mixed pool</tissue>
    </source>
</reference>
<feature type="region of interest" description="Disordered" evidence="2">
    <location>
        <begin position="267"/>
        <end position="287"/>
    </location>
</feature>